<dbReference type="Proteomes" id="UP000278746">
    <property type="component" value="Unassembled WGS sequence"/>
</dbReference>
<evidence type="ECO:0000256" key="2">
    <source>
        <dbReference type="ARBA" id="ARBA00005658"/>
    </source>
</evidence>
<feature type="transmembrane region" description="Helical" evidence="8">
    <location>
        <begin position="163"/>
        <end position="185"/>
    </location>
</feature>
<evidence type="ECO:0000256" key="3">
    <source>
        <dbReference type="ARBA" id="ARBA00022448"/>
    </source>
</evidence>
<feature type="transmembrane region" description="Helical" evidence="8">
    <location>
        <begin position="287"/>
        <end position="310"/>
    </location>
</feature>
<feature type="transmembrane region" description="Helical" evidence="8">
    <location>
        <begin position="74"/>
        <end position="91"/>
    </location>
</feature>
<keyword evidence="10" id="KW-1185">Reference proteome</keyword>
<feature type="transmembrane region" description="Helical" evidence="8">
    <location>
        <begin position="344"/>
        <end position="362"/>
    </location>
</feature>
<dbReference type="GO" id="GO:0022857">
    <property type="term" value="F:transmembrane transporter activity"/>
    <property type="evidence" value="ECO:0007669"/>
    <property type="project" value="InterPro"/>
</dbReference>
<keyword evidence="5 8" id="KW-0812">Transmembrane</keyword>
<dbReference type="Pfam" id="PF02028">
    <property type="entry name" value="BCCT"/>
    <property type="match status" value="1"/>
</dbReference>
<accession>A0A3M7TN09</accession>
<organism evidence="9 10">
    <name type="scientific">Alteribacter keqinensis</name>
    <dbReference type="NCBI Taxonomy" id="2483800"/>
    <lineage>
        <taxon>Bacteria</taxon>
        <taxon>Bacillati</taxon>
        <taxon>Bacillota</taxon>
        <taxon>Bacilli</taxon>
        <taxon>Bacillales</taxon>
        <taxon>Bacillaceae</taxon>
        <taxon>Alteribacter</taxon>
    </lineage>
</organism>
<dbReference type="PANTHER" id="PTHR30047:SF7">
    <property type="entry name" value="HIGH-AFFINITY CHOLINE TRANSPORT PROTEIN"/>
    <property type="match status" value="1"/>
</dbReference>
<feature type="transmembrane region" description="Helical" evidence="8">
    <location>
        <begin position="112"/>
        <end position="129"/>
    </location>
</feature>
<feature type="transmembrane region" description="Helical" evidence="8">
    <location>
        <begin position="473"/>
        <end position="494"/>
    </location>
</feature>
<evidence type="ECO:0000313" key="10">
    <source>
        <dbReference type="Proteomes" id="UP000278746"/>
    </source>
</evidence>
<keyword evidence="4" id="KW-1003">Cell membrane</keyword>
<evidence type="ECO:0000256" key="8">
    <source>
        <dbReference type="SAM" id="Phobius"/>
    </source>
</evidence>
<name>A0A3M7TN09_9BACI</name>
<dbReference type="OrthoDB" id="9775735at2"/>
<feature type="transmembrane region" description="Helical" evidence="8">
    <location>
        <begin position="36"/>
        <end position="54"/>
    </location>
</feature>
<protein>
    <submittedName>
        <fullName evidence="9">Choline transporter</fullName>
    </submittedName>
</protein>
<keyword evidence="3" id="KW-0813">Transport</keyword>
<sequence length="545" mass="60275">METSRKEGRFCRLGGFFVLRRDSEGPDKGRLIDYRIFVPSLLVIIGISIPFSIYEEQATAALNQTFDTIVEVFSWGYIWYAILLLGAGLYLSFSKYGKVVLGDPNEKPRFTLFEYASILIAMGVGSTIMRTGMVEWTAVANDPPFGLEPQSSEALLMGNAYSMFMWSFQVFAIFVMAAPAMGYILHVRKRPLMRISEACRCIFGDRFTEGAGGKFLDIIFLVSILSGAAVTLGLGTPIITYNLSKLFAIEVTFGLTMIVTIVWVILFSLSAYVGIEKGIKRLSTFNMYLAGGFALFIMIAGPGVFILNYFTESVSSLITNYVNISFYTESLELEGASHVQSNTVFWFAYSATWAMLHSIFAAKISQGRTIKEMILTYLLAPTLLSWVATGVLGGLGVHRHLTDAVPVFDIVQNQDDMALIPEILASLPWSTVALVVFAIVAMIFLTTTLDSTTYTIAAYTSTKDMSKYEPSRFLRIATAGIITVLALILMRVGGLAPLEVVSGLMGLPIIIIQFLTIYAAKKMMDQDRAWIHNVRKERVEDSKAS</sequence>
<gene>
    <name evidence="9" type="ORF">EBO34_15505</name>
</gene>
<evidence type="ECO:0000256" key="1">
    <source>
        <dbReference type="ARBA" id="ARBA00004651"/>
    </source>
</evidence>
<feature type="transmembrane region" description="Helical" evidence="8">
    <location>
        <begin position="374"/>
        <end position="397"/>
    </location>
</feature>
<comment type="caution">
    <text evidence="9">The sequence shown here is derived from an EMBL/GenBank/DDBJ whole genome shotgun (WGS) entry which is preliminary data.</text>
</comment>
<dbReference type="AlphaFoldDB" id="A0A3M7TN09"/>
<dbReference type="EMBL" id="RHIB01000003">
    <property type="protein sequence ID" value="RNA66624.1"/>
    <property type="molecule type" value="Genomic_DNA"/>
</dbReference>
<evidence type="ECO:0000313" key="9">
    <source>
        <dbReference type="EMBL" id="RNA66624.1"/>
    </source>
</evidence>
<dbReference type="InterPro" id="IPR000060">
    <property type="entry name" value="BCCT_transptr"/>
</dbReference>
<evidence type="ECO:0000256" key="6">
    <source>
        <dbReference type="ARBA" id="ARBA00022989"/>
    </source>
</evidence>
<keyword evidence="6 8" id="KW-1133">Transmembrane helix</keyword>
<dbReference type="PANTHER" id="PTHR30047">
    <property type="entry name" value="HIGH-AFFINITY CHOLINE TRANSPORT PROTEIN-RELATED"/>
    <property type="match status" value="1"/>
</dbReference>
<proteinExistence type="inferred from homology"/>
<comment type="similarity">
    <text evidence="2">Belongs to the BCCT transporter (TC 2.A.15) family.</text>
</comment>
<feature type="transmembrane region" description="Helical" evidence="8">
    <location>
        <begin position="251"/>
        <end position="275"/>
    </location>
</feature>
<feature type="transmembrane region" description="Helical" evidence="8">
    <location>
        <begin position="215"/>
        <end position="239"/>
    </location>
</feature>
<feature type="transmembrane region" description="Helical" evidence="8">
    <location>
        <begin position="500"/>
        <end position="520"/>
    </location>
</feature>
<dbReference type="GO" id="GO:0005886">
    <property type="term" value="C:plasma membrane"/>
    <property type="evidence" value="ECO:0007669"/>
    <property type="project" value="UniProtKB-SubCell"/>
</dbReference>
<evidence type="ECO:0000256" key="7">
    <source>
        <dbReference type="ARBA" id="ARBA00023136"/>
    </source>
</evidence>
<evidence type="ECO:0000256" key="4">
    <source>
        <dbReference type="ARBA" id="ARBA00022475"/>
    </source>
</evidence>
<feature type="transmembrane region" description="Helical" evidence="8">
    <location>
        <begin position="423"/>
        <end position="445"/>
    </location>
</feature>
<evidence type="ECO:0000256" key="5">
    <source>
        <dbReference type="ARBA" id="ARBA00022692"/>
    </source>
</evidence>
<keyword evidence="7 8" id="KW-0472">Membrane</keyword>
<comment type="subcellular location">
    <subcellularLocation>
        <location evidence="1">Cell membrane</location>
        <topology evidence="1">Multi-pass membrane protein</topology>
    </subcellularLocation>
</comment>
<reference evidence="9 10" key="1">
    <citation type="submission" date="2018-10" db="EMBL/GenBank/DDBJ databases">
        <title>Bacillus Keqinensis sp. nov., a moderately halophilic bacterium isolated from a saline-alkaline lake.</title>
        <authorList>
            <person name="Wang H."/>
        </authorList>
    </citation>
    <scope>NUCLEOTIDE SEQUENCE [LARGE SCALE GENOMIC DNA]</scope>
    <source>
        <strain evidence="9 10">KQ-3</strain>
    </source>
</reference>